<evidence type="ECO:0000256" key="2">
    <source>
        <dbReference type="ARBA" id="ARBA00023125"/>
    </source>
</evidence>
<name>A0A328VLD6_9CHLR</name>
<evidence type="ECO:0000313" key="7">
    <source>
        <dbReference type="Proteomes" id="UP000248706"/>
    </source>
</evidence>
<keyword evidence="7" id="KW-1185">Reference proteome</keyword>
<evidence type="ECO:0000259" key="5">
    <source>
        <dbReference type="PROSITE" id="PS50110"/>
    </source>
</evidence>
<dbReference type="Pfam" id="PF00196">
    <property type="entry name" value="GerE"/>
    <property type="match status" value="1"/>
</dbReference>
<reference evidence="6 7" key="1">
    <citation type="submission" date="2016-08" db="EMBL/GenBank/DDBJ databases">
        <title>Analysis of Carbohydrate Active Enzymes in Thermogemmatispora T81 Reveals Carbohydrate Degradation Ability.</title>
        <authorList>
            <person name="Tomazini A."/>
            <person name="Lal S."/>
            <person name="Stott M."/>
            <person name="Henrissat B."/>
            <person name="Polikarpov I."/>
            <person name="Sparling R."/>
            <person name="Levin D.B."/>
        </authorList>
    </citation>
    <scope>NUCLEOTIDE SEQUENCE [LARGE SCALE GENOMIC DNA]</scope>
    <source>
        <strain evidence="6 7">T81</strain>
    </source>
</reference>
<dbReference type="InterPro" id="IPR016032">
    <property type="entry name" value="Sig_transdc_resp-reg_C-effctor"/>
</dbReference>
<dbReference type="InterPro" id="IPR000792">
    <property type="entry name" value="Tscrpt_reg_LuxR_C"/>
</dbReference>
<evidence type="ECO:0000256" key="3">
    <source>
        <dbReference type="PROSITE-ProRule" id="PRU00169"/>
    </source>
</evidence>
<dbReference type="OrthoDB" id="9780153at2"/>
<dbReference type="InterPro" id="IPR058245">
    <property type="entry name" value="NreC/VraR/RcsB-like_REC"/>
</dbReference>
<dbReference type="PROSITE" id="PS50110">
    <property type="entry name" value="RESPONSE_REGULATORY"/>
    <property type="match status" value="1"/>
</dbReference>
<dbReference type="SMART" id="SM00448">
    <property type="entry name" value="REC"/>
    <property type="match status" value="1"/>
</dbReference>
<dbReference type="InterPro" id="IPR001789">
    <property type="entry name" value="Sig_transdc_resp-reg_receiver"/>
</dbReference>
<dbReference type="GO" id="GO:0006355">
    <property type="term" value="P:regulation of DNA-templated transcription"/>
    <property type="evidence" value="ECO:0007669"/>
    <property type="project" value="InterPro"/>
</dbReference>
<dbReference type="SUPFAM" id="SSF52172">
    <property type="entry name" value="CheY-like"/>
    <property type="match status" value="1"/>
</dbReference>
<feature type="modified residue" description="4-aspartylphosphate" evidence="3">
    <location>
        <position position="54"/>
    </location>
</feature>
<accession>A0A328VLD6</accession>
<feature type="domain" description="Response regulatory" evidence="5">
    <location>
        <begin position="3"/>
        <end position="119"/>
    </location>
</feature>
<organism evidence="6 7">
    <name type="scientific">Thermogemmatispora tikiterensis</name>
    <dbReference type="NCBI Taxonomy" id="1825093"/>
    <lineage>
        <taxon>Bacteria</taxon>
        <taxon>Bacillati</taxon>
        <taxon>Chloroflexota</taxon>
        <taxon>Ktedonobacteria</taxon>
        <taxon>Thermogemmatisporales</taxon>
        <taxon>Thermogemmatisporaceae</taxon>
        <taxon>Thermogemmatispora</taxon>
    </lineage>
</organism>
<dbReference type="SMART" id="SM00421">
    <property type="entry name" value="HTH_LUXR"/>
    <property type="match status" value="1"/>
</dbReference>
<dbReference type="Proteomes" id="UP000248706">
    <property type="component" value="Unassembled WGS sequence"/>
</dbReference>
<evidence type="ECO:0000259" key="4">
    <source>
        <dbReference type="PROSITE" id="PS50043"/>
    </source>
</evidence>
<dbReference type="GO" id="GO:0000160">
    <property type="term" value="P:phosphorelay signal transduction system"/>
    <property type="evidence" value="ECO:0007669"/>
    <property type="project" value="InterPro"/>
</dbReference>
<sequence>MIRIVLADDHTLMREGLRHLLELEPDLKVVGEAADGQEALRVIRQLSPDVVLLDISMPQLDGLALTRQLTEEQPQVAIIILTMHRQHPQVLRAIKNGARGYLLKSASSQELIRAIRTVHAGGALIEPELTGTVLAELRRLSQLPGAPGAPTLNDLTEKEIEIIRYVARGMSNREIATQLSYSEKTVKNYLSVIFQKLGIRDRTQAAIFGLRQGLLSDEGL</sequence>
<dbReference type="InterPro" id="IPR039420">
    <property type="entry name" value="WalR-like"/>
</dbReference>
<proteinExistence type="predicted"/>
<dbReference type="PANTHER" id="PTHR43214">
    <property type="entry name" value="TWO-COMPONENT RESPONSE REGULATOR"/>
    <property type="match status" value="1"/>
</dbReference>
<keyword evidence="1 3" id="KW-0597">Phosphoprotein</keyword>
<dbReference type="PRINTS" id="PR00038">
    <property type="entry name" value="HTHLUXR"/>
</dbReference>
<dbReference type="PROSITE" id="PS50043">
    <property type="entry name" value="HTH_LUXR_2"/>
    <property type="match status" value="1"/>
</dbReference>
<dbReference type="Pfam" id="PF00072">
    <property type="entry name" value="Response_reg"/>
    <property type="match status" value="1"/>
</dbReference>
<dbReference type="CDD" id="cd06170">
    <property type="entry name" value="LuxR_C_like"/>
    <property type="match status" value="1"/>
</dbReference>
<dbReference type="GO" id="GO:0003677">
    <property type="term" value="F:DNA binding"/>
    <property type="evidence" value="ECO:0007669"/>
    <property type="project" value="UniProtKB-KW"/>
</dbReference>
<gene>
    <name evidence="6" type="ORF">A4R35_15800</name>
</gene>
<dbReference type="Gene3D" id="3.40.50.2300">
    <property type="match status" value="1"/>
</dbReference>
<keyword evidence="2 6" id="KW-0238">DNA-binding</keyword>
<protein>
    <submittedName>
        <fullName evidence="6">DNA-binding response regulator</fullName>
    </submittedName>
</protein>
<dbReference type="CDD" id="cd17535">
    <property type="entry name" value="REC_NarL-like"/>
    <property type="match status" value="1"/>
</dbReference>
<evidence type="ECO:0000313" key="6">
    <source>
        <dbReference type="EMBL" id="RAQ97002.1"/>
    </source>
</evidence>
<comment type="caution">
    <text evidence="6">The sequence shown here is derived from an EMBL/GenBank/DDBJ whole genome shotgun (WGS) entry which is preliminary data.</text>
</comment>
<dbReference type="AlphaFoldDB" id="A0A328VLD6"/>
<dbReference type="SUPFAM" id="SSF46894">
    <property type="entry name" value="C-terminal effector domain of the bipartite response regulators"/>
    <property type="match status" value="1"/>
</dbReference>
<dbReference type="EMBL" id="MCIF01000002">
    <property type="protein sequence ID" value="RAQ97002.1"/>
    <property type="molecule type" value="Genomic_DNA"/>
</dbReference>
<feature type="domain" description="HTH luxR-type" evidence="4">
    <location>
        <begin position="148"/>
        <end position="213"/>
    </location>
</feature>
<dbReference type="InterPro" id="IPR011006">
    <property type="entry name" value="CheY-like_superfamily"/>
</dbReference>
<evidence type="ECO:0000256" key="1">
    <source>
        <dbReference type="ARBA" id="ARBA00022553"/>
    </source>
</evidence>